<dbReference type="Gene3D" id="2.40.30.170">
    <property type="match status" value="1"/>
</dbReference>
<evidence type="ECO:0000259" key="8">
    <source>
        <dbReference type="Pfam" id="PF25944"/>
    </source>
</evidence>
<accession>X7ED70</accession>
<evidence type="ECO:0000313" key="11">
    <source>
        <dbReference type="Proteomes" id="UP000022447"/>
    </source>
</evidence>
<feature type="domain" description="Multidrug resistance protein MdtA-like barrel-sandwich hybrid" evidence="7">
    <location>
        <begin position="59"/>
        <end position="200"/>
    </location>
</feature>
<feature type="chain" id="PRO_5004978266" evidence="5">
    <location>
        <begin position="23"/>
        <end position="391"/>
    </location>
</feature>
<feature type="compositionally biased region" description="Low complexity" evidence="4">
    <location>
        <begin position="374"/>
        <end position="391"/>
    </location>
</feature>
<dbReference type="InterPro" id="IPR006143">
    <property type="entry name" value="RND_pump_MFP"/>
</dbReference>
<evidence type="ECO:0000259" key="6">
    <source>
        <dbReference type="Pfam" id="PF25876"/>
    </source>
</evidence>
<dbReference type="Pfam" id="PF25876">
    <property type="entry name" value="HH_MFP_RND"/>
    <property type="match status" value="1"/>
</dbReference>
<dbReference type="Gene3D" id="2.40.50.100">
    <property type="match status" value="1"/>
</dbReference>
<dbReference type="FunFam" id="2.40.420.20:FF:000001">
    <property type="entry name" value="Efflux RND transporter periplasmic adaptor subunit"/>
    <property type="match status" value="1"/>
</dbReference>
<dbReference type="AlphaFoldDB" id="X7ED70"/>
<dbReference type="PANTHER" id="PTHR30158:SF3">
    <property type="entry name" value="MULTIDRUG EFFLUX PUMP SUBUNIT ACRA-RELATED"/>
    <property type="match status" value="1"/>
</dbReference>
<dbReference type="Proteomes" id="UP000022447">
    <property type="component" value="Unassembled WGS sequence"/>
</dbReference>
<dbReference type="OrthoDB" id="9816569at2"/>
<dbReference type="PANTHER" id="PTHR30158">
    <property type="entry name" value="ACRA/E-RELATED COMPONENT OF DRUG EFFLUX TRANSPORTER"/>
    <property type="match status" value="1"/>
</dbReference>
<feature type="coiled-coil region" evidence="3">
    <location>
        <begin position="99"/>
        <end position="173"/>
    </location>
</feature>
<reference evidence="10 11" key="1">
    <citation type="submission" date="2014-01" db="EMBL/GenBank/DDBJ databases">
        <title>Roseivivax halodurans JCM 10272 Genome Sequencing.</title>
        <authorList>
            <person name="Lai Q."/>
            <person name="Li G."/>
            <person name="Shao Z."/>
        </authorList>
    </citation>
    <scope>NUCLEOTIDE SEQUENCE [LARGE SCALE GENOMIC DNA]</scope>
    <source>
        <strain evidence="10 11">JCM 10272</strain>
    </source>
</reference>
<comment type="caution">
    <text evidence="10">The sequence shown here is derived from an EMBL/GenBank/DDBJ whole genome shotgun (WGS) entry which is preliminary data.</text>
</comment>
<feature type="domain" description="Multidrug resistance protein MdtA-like beta-barrel" evidence="8">
    <location>
        <begin position="206"/>
        <end position="292"/>
    </location>
</feature>
<feature type="signal peptide" evidence="5">
    <location>
        <begin position="1"/>
        <end position="22"/>
    </location>
</feature>
<protein>
    <submittedName>
        <fullName evidence="10">Hemolysin D</fullName>
    </submittedName>
</protein>
<feature type="domain" description="Multidrug resistance protein MdtA-like C-terminal permuted SH3" evidence="9">
    <location>
        <begin position="298"/>
        <end position="358"/>
    </location>
</feature>
<dbReference type="InterPro" id="IPR058626">
    <property type="entry name" value="MdtA-like_b-barrel"/>
</dbReference>
<dbReference type="Pfam" id="PF25967">
    <property type="entry name" value="RND-MFP_C"/>
    <property type="match status" value="1"/>
</dbReference>
<evidence type="ECO:0000259" key="7">
    <source>
        <dbReference type="Pfam" id="PF25917"/>
    </source>
</evidence>
<dbReference type="EMBL" id="JALZ01000014">
    <property type="protein sequence ID" value="ETX14024.1"/>
    <property type="molecule type" value="Genomic_DNA"/>
</dbReference>
<evidence type="ECO:0000256" key="4">
    <source>
        <dbReference type="SAM" id="MobiDB-lite"/>
    </source>
</evidence>
<evidence type="ECO:0000256" key="5">
    <source>
        <dbReference type="SAM" id="SignalP"/>
    </source>
</evidence>
<gene>
    <name evidence="10" type="ORF">OCH239_05135</name>
</gene>
<dbReference type="SUPFAM" id="SSF111369">
    <property type="entry name" value="HlyD-like secretion proteins"/>
    <property type="match status" value="1"/>
</dbReference>
<evidence type="ECO:0000256" key="3">
    <source>
        <dbReference type="SAM" id="Coils"/>
    </source>
</evidence>
<proteinExistence type="inferred from homology"/>
<dbReference type="NCBIfam" id="TIGR01730">
    <property type="entry name" value="RND_mfp"/>
    <property type="match status" value="1"/>
</dbReference>
<dbReference type="Gene3D" id="1.10.287.470">
    <property type="entry name" value="Helix hairpin bin"/>
    <property type="match status" value="1"/>
</dbReference>
<dbReference type="STRING" id="1449350.OCH239_05135"/>
<dbReference type="GO" id="GO:0046677">
    <property type="term" value="P:response to antibiotic"/>
    <property type="evidence" value="ECO:0007669"/>
    <property type="project" value="TreeGrafter"/>
</dbReference>
<dbReference type="Pfam" id="PF25944">
    <property type="entry name" value="Beta-barrel_RND"/>
    <property type="match status" value="1"/>
</dbReference>
<feature type="region of interest" description="Disordered" evidence="4">
    <location>
        <begin position="368"/>
        <end position="391"/>
    </location>
</feature>
<keyword evidence="3" id="KW-0175">Coiled coil</keyword>
<evidence type="ECO:0000259" key="9">
    <source>
        <dbReference type="Pfam" id="PF25967"/>
    </source>
</evidence>
<dbReference type="Pfam" id="PF25917">
    <property type="entry name" value="BSH_RND"/>
    <property type="match status" value="1"/>
</dbReference>
<dbReference type="eggNOG" id="COG0845">
    <property type="taxonomic scope" value="Bacteria"/>
</dbReference>
<comment type="subcellular location">
    <subcellularLocation>
        <location evidence="1">Cell envelope</location>
    </subcellularLocation>
</comment>
<dbReference type="InterPro" id="IPR058627">
    <property type="entry name" value="MdtA-like_C"/>
</dbReference>
<evidence type="ECO:0000256" key="2">
    <source>
        <dbReference type="ARBA" id="ARBA00009477"/>
    </source>
</evidence>
<dbReference type="InterPro" id="IPR058624">
    <property type="entry name" value="MdtA-like_HH"/>
</dbReference>
<keyword evidence="5" id="KW-0732">Signal</keyword>
<evidence type="ECO:0000256" key="1">
    <source>
        <dbReference type="ARBA" id="ARBA00004196"/>
    </source>
</evidence>
<sequence>MRYLATFLSLWAVLLLASPATAQQGGGDAPPPGVEVVEVTEATVTLTSTLPGRVAAFEEAEVRPQVAGIILERRFTEGARVEAGQVLYTIDPASYEASLAEARASVAQAEAQLAAADKEASRLSELQSRNVASQQSLDDAVAARDSARAALQLAEARRRQAEIELERTEVEARLSGEIGFSQTSPGALVAVGQADPLATIRNIDSVYVDVTQSAADLLRWRRGEGLAQLGNAERDVSLILADGGAYDETGTLTAAEPYVDPQTGVVALRIAFDNPEKLLLPGMYVQVEMPTGTAEGVFLVPQEGVTRDRRGNPQAMVVNAENTIEVRPLEILQNLGSDWVVRSGLSDGERVVVAGFQRISEGATVTPTLREDSAQANEQAAADAPQDTATE</sequence>
<dbReference type="Gene3D" id="2.40.420.20">
    <property type="match status" value="1"/>
</dbReference>
<organism evidence="10 11">
    <name type="scientific">Roseivivax halodurans JCM 10272</name>
    <dbReference type="NCBI Taxonomy" id="1449350"/>
    <lineage>
        <taxon>Bacteria</taxon>
        <taxon>Pseudomonadati</taxon>
        <taxon>Pseudomonadota</taxon>
        <taxon>Alphaproteobacteria</taxon>
        <taxon>Rhodobacterales</taxon>
        <taxon>Roseobacteraceae</taxon>
        <taxon>Roseivivax</taxon>
    </lineage>
</organism>
<dbReference type="GO" id="GO:0022857">
    <property type="term" value="F:transmembrane transporter activity"/>
    <property type="evidence" value="ECO:0007669"/>
    <property type="project" value="InterPro"/>
</dbReference>
<name>X7ED70_9RHOB</name>
<comment type="similarity">
    <text evidence="2">Belongs to the membrane fusion protein (MFP) (TC 8.A.1) family.</text>
</comment>
<dbReference type="GO" id="GO:0005886">
    <property type="term" value="C:plasma membrane"/>
    <property type="evidence" value="ECO:0007669"/>
    <property type="project" value="UniProtKB-SubCell"/>
</dbReference>
<dbReference type="RefSeq" id="WP_084782443.1">
    <property type="nucleotide sequence ID" value="NZ_JALZ01000014.1"/>
</dbReference>
<dbReference type="InterPro" id="IPR058625">
    <property type="entry name" value="MdtA-like_BSH"/>
</dbReference>
<feature type="domain" description="Multidrug resistance protein MdtA-like alpha-helical hairpin" evidence="6">
    <location>
        <begin position="99"/>
        <end position="166"/>
    </location>
</feature>
<dbReference type="PATRIC" id="fig|1449350.3.peg.2714"/>
<evidence type="ECO:0000313" key="10">
    <source>
        <dbReference type="EMBL" id="ETX14024.1"/>
    </source>
</evidence>
<keyword evidence="11" id="KW-1185">Reference proteome</keyword>